<evidence type="ECO:0000256" key="1">
    <source>
        <dbReference type="SAM" id="MobiDB-lite"/>
    </source>
</evidence>
<dbReference type="HOGENOM" id="CLU_496869_0_0_11"/>
<name>D3Q7T8_STANL</name>
<accession>D3Q7T8</accession>
<dbReference type="KEGG" id="sna:Snas_4789"/>
<dbReference type="Proteomes" id="UP000000844">
    <property type="component" value="Chromosome"/>
</dbReference>
<dbReference type="OrthoDB" id="9817931at2"/>
<dbReference type="AlphaFoldDB" id="D3Q7T8"/>
<proteinExistence type="predicted"/>
<protein>
    <submittedName>
        <fullName evidence="2">Uncharacterized protein</fullName>
    </submittedName>
</protein>
<feature type="compositionally biased region" description="Basic and acidic residues" evidence="1">
    <location>
        <begin position="399"/>
        <end position="421"/>
    </location>
</feature>
<keyword evidence="3" id="KW-1185">Reference proteome</keyword>
<evidence type="ECO:0000313" key="2">
    <source>
        <dbReference type="EMBL" id="ADD44430.1"/>
    </source>
</evidence>
<reference evidence="2 3" key="1">
    <citation type="journal article" date="2009" name="Stand. Genomic Sci.">
        <title>Complete genome sequence of Stackebrandtia nassauensis type strain (LLR-40K-21).</title>
        <authorList>
            <person name="Munk C."/>
            <person name="Lapidus A."/>
            <person name="Copeland A."/>
            <person name="Jando M."/>
            <person name="Mayilraj S."/>
            <person name="Glavina Del Rio T."/>
            <person name="Nolan M."/>
            <person name="Chen F."/>
            <person name="Lucas S."/>
            <person name="Tice H."/>
            <person name="Cheng J.F."/>
            <person name="Han C."/>
            <person name="Detter J.C."/>
            <person name="Bruce D."/>
            <person name="Goodwin L."/>
            <person name="Chain P."/>
            <person name="Pitluck S."/>
            <person name="Goker M."/>
            <person name="Ovchinikova G."/>
            <person name="Pati A."/>
            <person name="Ivanova N."/>
            <person name="Mavromatis K."/>
            <person name="Chen A."/>
            <person name="Palaniappan K."/>
            <person name="Land M."/>
            <person name="Hauser L."/>
            <person name="Chang Y.J."/>
            <person name="Jeffries C.D."/>
            <person name="Bristow J."/>
            <person name="Eisen J.A."/>
            <person name="Markowitz V."/>
            <person name="Hugenholtz P."/>
            <person name="Kyrpides N.C."/>
            <person name="Klenk H.P."/>
        </authorList>
    </citation>
    <scope>NUCLEOTIDE SEQUENCE [LARGE SCALE GENOMIC DNA]</scope>
    <source>
        <strain evidence="3">DSM 44728 / CIP 108903 / NRRL B-16338 / NBRC 102104 / LLR-40K-21</strain>
    </source>
</reference>
<sequence>MNDLESTDGGHGSGDTSSGLKKLAKDLQRAATDNTIESKQTETTFYFILDDSSGMDITGAKRRPDGTYENGLQGETFIYVPRDSQAWKDVHDSYQPIIDNLVMCGELKYDDLALPLTYMDYVCQALNQGDSKALKELGESIQKGSNKVSDGDIASIKKELTSGNGTWSVADKMGSTLEPWKGRAANVFKVTYMDRLPDILVGQAVLAIALREALNIAKEAFRGAKEDGENLAQAAIDALDAGGASLDATYSEKLKVIANVAGIAAAVTAFAPGTQAFSAVAGLVAASAGAAEYVISKYEKTSGGTDPKIALDAGNVEELMDQVNSRANDIQKAVVDIEYATGEMLYELYLLATSKEVVDIAGASGENAGDLGIELTMRQAYFEPRSPGKESGHGPGMRDFGKQLDDKDKGNDPGYSDFKDEDAMGAIDKGEHMATSIYDLWHAGDTTLPAFAAEYDGAAGDVDSSTTGLSDAFTRPFGGGDDGAGSSTGVLYPEWTRLQEELHTILKNSATNLHLVGKALVAAAIAYAEADGAAAKAIEKDHEDFPKI</sequence>
<dbReference type="RefSeq" id="WP_013020001.1">
    <property type="nucleotide sequence ID" value="NC_013947.1"/>
</dbReference>
<dbReference type="EMBL" id="CP001778">
    <property type="protein sequence ID" value="ADD44430.1"/>
    <property type="molecule type" value="Genomic_DNA"/>
</dbReference>
<dbReference type="STRING" id="446470.Snas_4789"/>
<feature type="region of interest" description="Disordered" evidence="1">
    <location>
        <begin position="384"/>
        <end position="421"/>
    </location>
</feature>
<evidence type="ECO:0000313" key="3">
    <source>
        <dbReference type="Proteomes" id="UP000000844"/>
    </source>
</evidence>
<organism evidence="2 3">
    <name type="scientific">Stackebrandtia nassauensis (strain DSM 44728 / CIP 108903 / NRRL B-16338 / NBRC 102104 / LLR-40K-21)</name>
    <dbReference type="NCBI Taxonomy" id="446470"/>
    <lineage>
        <taxon>Bacteria</taxon>
        <taxon>Bacillati</taxon>
        <taxon>Actinomycetota</taxon>
        <taxon>Actinomycetes</taxon>
        <taxon>Glycomycetales</taxon>
        <taxon>Glycomycetaceae</taxon>
        <taxon>Stackebrandtia</taxon>
    </lineage>
</organism>
<gene>
    <name evidence="2" type="ordered locus">Snas_4789</name>
</gene>